<dbReference type="Gene3D" id="3.40.50.300">
    <property type="entry name" value="P-loop containing nucleotide triphosphate hydrolases"/>
    <property type="match status" value="1"/>
</dbReference>
<keyword evidence="2" id="KW-0342">GTP-binding</keyword>
<dbReference type="InParanoid" id="A0A2R5GQN1"/>
<keyword evidence="4" id="KW-1185">Reference proteome</keyword>
<proteinExistence type="predicted"/>
<evidence type="ECO:0000256" key="2">
    <source>
        <dbReference type="ARBA" id="ARBA00023134"/>
    </source>
</evidence>
<dbReference type="GO" id="GO:0003924">
    <property type="term" value="F:GTPase activity"/>
    <property type="evidence" value="ECO:0007669"/>
    <property type="project" value="InterPro"/>
</dbReference>
<sequence length="288" mass="30643">MATAPTRGRVLVLGDSGVGKTSLVHYLCRREPLRAPEWTVGCNIDVRLMRRSQLLRTGSNVATGGAYADNAGGGIAGGGSSGLAEGGDGENDSFFIEFLDVGCHKNHELSRSMYYQHVDGIMLVYDMSNYKSFSNLRKWVAEVREKVKPSVPLAPVAQPRAAPANNPGIYQRSHSSGYSLNGILGIGMSGIGNTGGGAVSSNTSSENRINGLPVIVIGTKLDLVRGWRASRLPDVAKTLGFECTTTSALKGNGDLTQVDHFLRLVVESRGATEHFPGEFFQMNAGALV</sequence>
<reference evidence="3 4" key="1">
    <citation type="submission" date="2017-12" db="EMBL/GenBank/DDBJ databases">
        <title>Sequencing, de novo assembly and annotation of complete genome of a new Thraustochytrid species, strain FCC1311.</title>
        <authorList>
            <person name="Sedici K."/>
            <person name="Godart F."/>
            <person name="Aiese Cigliano R."/>
            <person name="Sanseverino W."/>
            <person name="Barakat M."/>
            <person name="Ortet P."/>
            <person name="Marechal E."/>
            <person name="Cagnac O."/>
            <person name="Amato A."/>
        </authorList>
    </citation>
    <scope>NUCLEOTIDE SEQUENCE [LARGE SCALE GENOMIC DNA]</scope>
</reference>
<dbReference type="EMBL" id="BEYU01000147">
    <property type="protein sequence ID" value="GBG33182.1"/>
    <property type="molecule type" value="Genomic_DNA"/>
</dbReference>
<dbReference type="GO" id="GO:0005525">
    <property type="term" value="F:GTP binding"/>
    <property type="evidence" value="ECO:0007669"/>
    <property type="project" value="UniProtKB-KW"/>
</dbReference>
<comment type="caution">
    <text evidence="3">The sequence shown here is derived from an EMBL/GenBank/DDBJ whole genome shotgun (WGS) entry which is preliminary data.</text>
</comment>
<dbReference type="PROSITE" id="PS51419">
    <property type="entry name" value="RAB"/>
    <property type="match status" value="1"/>
</dbReference>
<dbReference type="InterPro" id="IPR001806">
    <property type="entry name" value="Small_GTPase"/>
</dbReference>
<gene>
    <name evidence="3" type="ORF">FCC1311_094062</name>
</gene>
<dbReference type="InterPro" id="IPR025662">
    <property type="entry name" value="Sigma_54_int_dom_ATP-bd_1"/>
</dbReference>
<dbReference type="Pfam" id="PF00071">
    <property type="entry name" value="Ras"/>
    <property type="match status" value="1"/>
</dbReference>
<dbReference type="SUPFAM" id="SSF52540">
    <property type="entry name" value="P-loop containing nucleoside triphosphate hydrolases"/>
    <property type="match status" value="1"/>
</dbReference>
<dbReference type="AlphaFoldDB" id="A0A2R5GQN1"/>
<evidence type="ECO:0000313" key="3">
    <source>
        <dbReference type="EMBL" id="GBG33182.1"/>
    </source>
</evidence>
<accession>A0A2R5GQN1</accession>
<dbReference type="SMART" id="SM00175">
    <property type="entry name" value="RAB"/>
    <property type="match status" value="1"/>
</dbReference>
<dbReference type="OrthoDB" id="8954335at2759"/>
<keyword evidence="1" id="KW-0547">Nucleotide-binding</keyword>
<evidence type="ECO:0000256" key="1">
    <source>
        <dbReference type="ARBA" id="ARBA00022741"/>
    </source>
</evidence>
<dbReference type="InterPro" id="IPR027417">
    <property type="entry name" value="P-loop_NTPase"/>
</dbReference>
<protein>
    <submittedName>
        <fullName evidence="3">Rab-like protein 3</fullName>
    </submittedName>
</protein>
<dbReference type="Proteomes" id="UP000241890">
    <property type="component" value="Unassembled WGS sequence"/>
</dbReference>
<name>A0A2R5GQN1_9STRA</name>
<dbReference type="PROSITE" id="PS00675">
    <property type="entry name" value="SIGMA54_INTERACT_1"/>
    <property type="match status" value="1"/>
</dbReference>
<dbReference type="PANTHER" id="PTHR24073">
    <property type="entry name" value="DRAB5-RELATED"/>
    <property type="match status" value="1"/>
</dbReference>
<evidence type="ECO:0000313" key="4">
    <source>
        <dbReference type="Proteomes" id="UP000241890"/>
    </source>
</evidence>
<organism evidence="3 4">
    <name type="scientific">Hondaea fermentalgiana</name>
    <dbReference type="NCBI Taxonomy" id="2315210"/>
    <lineage>
        <taxon>Eukaryota</taxon>
        <taxon>Sar</taxon>
        <taxon>Stramenopiles</taxon>
        <taxon>Bigyra</taxon>
        <taxon>Labyrinthulomycetes</taxon>
        <taxon>Thraustochytrida</taxon>
        <taxon>Thraustochytriidae</taxon>
        <taxon>Hondaea</taxon>
    </lineage>
</organism>